<organism evidence="1 2">
    <name type="scientific">Tanacetum coccineum</name>
    <dbReference type="NCBI Taxonomy" id="301880"/>
    <lineage>
        <taxon>Eukaryota</taxon>
        <taxon>Viridiplantae</taxon>
        <taxon>Streptophyta</taxon>
        <taxon>Embryophyta</taxon>
        <taxon>Tracheophyta</taxon>
        <taxon>Spermatophyta</taxon>
        <taxon>Magnoliopsida</taxon>
        <taxon>eudicotyledons</taxon>
        <taxon>Gunneridae</taxon>
        <taxon>Pentapetalae</taxon>
        <taxon>asterids</taxon>
        <taxon>campanulids</taxon>
        <taxon>Asterales</taxon>
        <taxon>Asteraceae</taxon>
        <taxon>Asteroideae</taxon>
        <taxon>Anthemideae</taxon>
        <taxon>Anthemidinae</taxon>
        <taxon>Tanacetum</taxon>
    </lineage>
</organism>
<keyword evidence="2" id="KW-1185">Reference proteome</keyword>
<dbReference type="Proteomes" id="UP001151760">
    <property type="component" value="Unassembled WGS sequence"/>
</dbReference>
<gene>
    <name evidence="1" type="ORF">Tco_0821006</name>
</gene>
<name>A0ABQ5ADP5_9ASTR</name>
<evidence type="ECO:0000313" key="2">
    <source>
        <dbReference type="Proteomes" id="UP001151760"/>
    </source>
</evidence>
<reference evidence="1" key="1">
    <citation type="journal article" date="2022" name="Int. J. Mol. Sci.">
        <title>Draft Genome of Tanacetum Coccineum: Genomic Comparison of Closely Related Tanacetum-Family Plants.</title>
        <authorList>
            <person name="Yamashiro T."/>
            <person name="Shiraishi A."/>
            <person name="Nakayama K."/>
            <person name="Satake H."/>
        </authorList>
    </citation>
    <scope>NUCLEOTIDE SEQUENCE</scope>
</reference>
<reference evidence="1" key="2">
    <citation type="submission" date="2022-01" db="EMBL/GenBank/DDBJ databases">
        <authorList>
            <person name="Yamashiro T."/>
            <person name="Shiraishi A."/>
            <person name="Satake H."/>
            <person name="Nakayama K."/>
        </authorList>
    </citation>
    <scope>NUCLEOTIDE SEQUENCE</scope>
</reference>
<comment type="caution">
    <text evidence="1">The sequence shown here is derived from an EMBL/GenBank/DDBJ whole genome shotgun (WGS) entry which is preliminary data.</text>
</comment>
<sequence>MNSSTDIEERQCSVKGFNKCFSSGTLKLWSIAFAQLCSGSGKSFWEGSFWSGVAVIRFLEYGLIHVWSTPGECELCTVSSHICDIPSSCFDMSSQKIVQSVLDSGSDLCIEESAPASLVSVICYPVEERAGCCLEADASDSFGFFELWSSSFGGGLADPEAAESDLLFFVDLPWFDPAEGLSSSSSFHHHSLSCILLITFLQDQLLSVDPDEPGKQQSISRLNMSSVSFKNLKESISSFVTRINYSTAVGTVIVLKDNTIQQSVQVFLLLDIACSNLALYLKGR</sequence>
<dbReference type="EMBL" id="BQNB010012148">
    <property type="protein sequence ID" value="GJS99836.1"/>
    <property type="molecule type" value="Genomic_DNA"/>
</dbReference>
<proteinExistence type="predicted"/>
<protein>
    <submittedName>
        <fullName evidence="1">Uncharacterized protein</fullName>
    </submittedName>
</protein>
<evidence type="ECO:0000313" key="1">
    <source>
        <dbReference type="EMBL" id="GJS99836.1"/>
    </source>
</evidence>
<accession>A0ABQ5ADP5</accession>